<protein>
    <recommendedName>
        <fullName evidence="2">Curli production assembly/transport component CsgE</fullName>
    </recommendedName>
</protein>
<dbReference type="Proteomes" id="UP000197587">
    <property type="component" value="Unassembled WGS sequence"/>
</dbReference>
<dbReference type="EMBL" id="JASZ02000005">
    <property type="protein sequence ID" value="OWK98814.1"/>
    <property type="molecule type" value="Genomic_DNA"/>
</dbReference>
<evidence type="ECO:0000256" key="3">
    <source>
        <dbReference type="ARBA" id="ARBA00022729"/>
    </source>
</evidence>
<comment type="function">
    <text evidence="1">May be involved in the biogenesis of curli organelles.</text>
</comment>
<keyword evidence="6" id="KW-1185">Reference proteome</keyword>
<dbReference type="AlphaFoldDB" id="A0A246BAW1"/>
<dbReference type="InterPro" id="IPR047726">
    <property type="entry name" value="CsgH_dom"/>
</dbReference>
<evidence type="ECO:0000256" key="1">
    <source>
        <dbReference type="ARBA" id="ARBA00003989"/>
    </source>
</evidence>
<dbReference type="NCBIfam" id="NF041112">
    <property type="entry name" value="chap_CsgH_alph"/>
    <property type="match status" value="1"/>
</dbReference>
<name>A0A246BAW1_9FLAO</name>
<accession>A0A246BAW1</accession>
<comment type="caution">
    <text evidence="5">The sequence shown here is derived from an EMBL/GenBank/DDBJ whole genome shotgun (WGS) entry which is preliminary data.</text>
</comment>
<evidence type="ECO:0000313" key="6">
    <source>
        <dbReference type="Proteomes" id="UP000197587"/>
    </source>
</evidence>
<feature type="signal peptide" evidence="4">
    <location>
        <begin position="1"/>
        <end position="20"/>
    </location>
</feature>
<dbReference type="Pfam" id="PF10627">
    <property type="entry name" value="CsgE"/>
    <property type="match status" value="1"/>
</dbReference>
<keyword evidence="3 4" id="KW-0732">Signal</keyword>
<sequence length="242" mass="27566">MKTLLYISFILFFAVQLTFAQQEKKTITSKIESSFVEGQLTLKATTTNPSDTYSELNYLFVSIKKGNSGNLSNNKQSGKFTLKPEETKTLSQISVNIQKNDALTVFLFIKDEQTGQLISKDSLEINAKTFTRKVSNVNENEIFELKGLTIDQTKTKTGKDFYDLFYLEYSKLPEKMNTAVTIGELPTMGRGSQISVEVDDRTLYSFAANPNDEYLTEQANVCIKIILDYHRKTSLLKNEFRY</sequence>
<dbReference type="InterPro" id="IPR018900">
    <property type="entry name" value="Curli_CsgE"/>
</dbReference>
<proteinExistence type="predicted"/>
<dbReference type="RefSeq" id="WP_031503334.1">
    <property type="nucleotide sequence ID" value="NZ_JASZ02000005.1"/>
</dbReference>
<evidence type="ECO:0000313" key="5">
    <source>
        <dbReference type="EMBL" id="OWK98814.1"/>
    </source>
</evidence>
<dbReference type="InterPro" id="IPR053722">
    <property type="entry name" value="Curli_assembly_CsgC/AgfC"/>
</dbReference>
<organism evidence="5 6">
    <name type="scientific">Kaistella haifensis DSM 19056</name>
    <dbReference type="NCBI Taxonomy" id="1450526"/>
    <lineage>
        <taxon>Bacteria</taxon>
        <taxon>Pseudomonadati</taxon>
        <taxon>Bacteroidota</taxon>
        <taxon>Flavobacteriia</taxon>
        <taxon>Flavobacteriales</taxon>
        <taxon>Weeksellaceae</taxon>
        <taxon>Chryseobacterium group</taxon>
        <taxon>Kaistella</taxon>
    </lineage>
</organism>
<dbReference type="Gene3D" id="2.60.40.2420">
    <property type="match status" value="1"/>
</dbReference>
<reference evidence="5 6" key="1">
    <citation type="submission" date="2017-05" db="EMBL/GenBank/DDBJ databases">
        <title>Genome of Chryseobacterium haifense.</title>
        <authorList>
            <person name="Newman J.D."/>
        </authorList>
    </citation>
    <scope>NUCLEOTIDE SEQUENCE [LARGE SCALE GENOMIC DNA]</scope>
    <source>
        <strain evidence="5 6">DSM 19056</strain>
    </source>
</reference>
<feature type="chain" id="PRO_5011234975" description="Curli production assembly/transport component CsgE" evidence="4">
    <location>
        <begin position="21"/>
        <end position="242"/>
    </location>
</feature>
<evidence type="ECO:0000256" key="4">
    <source>
        <dbReference type="SAM" id="SignalP"/>
    </source>
</evidence>
<gene>
    <name evidence="5" type="ORF">AP75_03945</name>
</gene>
<evidence type="ECO:0000256" key="2">
    <source>
        <dbReference type="ARBA" id="ARBA00014024"/>
    </source>
</evidence>